<feature type="non-terminal residue" evidence="2">
    <location>
        <position position="1"/>
    </location>
</feature>
<evidence type="ECO:0000256" key="1">
    <source>
        <dbReference type="SAM" id="MobiDB-lite"/>
    </source>
</evidence>
<dbReference type="AlphaFoldDB" id="A0A9N9DM50"/>
<organism evidence="2 3">
    <name type="scientific">Funneliformis caledonium</name>
    <dbReference type="NCBI Taxonomy" id="1117310"/>
    <lineage>
        <taxon>Eukaryota</taxon>
        <taxon>Fungi</taxon>
        <taxon>Fungi incertae sedis</taxon>
        <taxon>Mucoromycota</taxon>
        <taxon>Glomeromycotina</taxon>
        <taxon>Glomeromycetes</taxon>
        <taxon>Glomerales</taxon>
        <taxon>Glomeraceae</taxon>
        <taxon>Funneliformis</taxon>
    </lineage>
</organism>
<dbReference type="EMBL" id="CAJVPQ010003936">
    <property type="protein sequence ID" value="CAG8640747.1"/>
    <property type="molecule type" value="Genomic_DNA"/>
</dbReference>
<comment type="caution">
    <text evidence="2">The sequence shown here is derived from an EMBL/GenBank/DDBJ whole genome shotgun (WGS) entry which is preliminary data.</text>
</comment>
<protein>
    <submittedName>
        <fullName evidence="2">13066_t:CDS:1</fullName>
    </submittedName>
</protein>
<dbReference type="OrthoDB" id="10248617at2759"/>
<evidence type="ECO:0000313" key="2">
    <source>
        <dbReference type="EMBL" id="CAG8640747.1"/>
    </source>
</evidence>
<feature type="compositionally biased region" description="Low complexity" evidence="1">
    <location>
        <begin position="1"/>
        <end position="18"/>
    </location>
</feature>
<keyword evidence="3" id="KW-1185">Reference proteome</keyword>
<name>A0A9N9DM50_9GLOM</name>
<dbReference type="Proteomes" id="UP000789570">
    <property type="component" value="Unassembled WGS sequence"/>
</dbReference>
<reference evidence="2" key="1">
    <citation type="submission" date="2021-06" db="EMBL/GenBank/DDBJ databases">
        <authorList>
            <person name="Kallberg Y."/>
            <person name="Tangrot J."/>
            <person name="Rosling A."/>
        </authorList>
    </citation>
    <scope>NUCLEOTIDE SEQUENCE</scope>
    <source>
        <strain evidence="2">UK204</strain>
    </source>
</reference>
<feature type="region of interest" description="Disordered" evidence="1">
    <location>
        <begin position="1"/>
        <end position="21"/>
    </location>
</feature>
<proteinExistence type="predicted"/>
<accession>A0A9N9DM50</accession>
<evidence type="ECO:0000313" key="3">
    <source>
        <dbReference type="Proteomes" id="UP000789570"/>
    </source>
</evidence>
<gene>
    <name evidence="2" type="ORF">FCALED_LOCUS10551</name>
</gene>
<sequence>NNSTNSSVNNDSQTVVSDDYTRSEALSGYQSYESLVTEYASAFEEDDDETDLTQEECWERGLVEVMNETPMQAIRYSDFEDGQEIMTRYQFDKPSFTKPQFPSLRVLKSNCSPNHKQFDEIDYNENDFKGNEKIVVDEPVFFGKIPVMVHSKFCSTERTS</sequence>